<feature type="region of interest" description="Disordered" evidence="2">
    <location>
        <begin position="152"/>
        <end position="179"/>
    </location>
</feature>
<evidence type="ECO:0000256" key="2">
    <source>
        <dbReference type="SAM" id="MobiDB-lite"/>
    </source>
</evidence>
<comment type="caution">
    <text evidence="4">The sequence shown here is derived from an EMBL/GenBank/DDBJ whole genome shotgun (WGS) entry which is preliminary data.</text>
</comment>
<sequence>MVRNYVTSASATNGERGRIDGPEWVRPSEVLTMASKVETWFDHMEMYFRATRKDEQPWYHTDAEVRRTMRAMDVHETDDYDAVFEAGPVEAFGVHTGSEFFRRKQQRGENVRVFAGHLRSLFSKAFPEMSGSAEKILLQQFKAGLSARRARGEGVHHAQASVASAKADVHPEDEQPAGMPREVTAAAVTTRKEVEEDWTEVMRQLKGLLTGNTLATMRRPLPRRRRRPERKGNMRCWTCGGLGHISRECRASFRDEPANKYYRPNFSRRRHTVSRDRDPDY</sequence>
<dbReference type="GO" id="GO:0019899">
    <property type="term" value="F:enzyme binding"/>
    <property type="evidence" value="ECO:0007669"/>
    <property type="project" value="UniProtKB-ARBA"/>
</dbReference>
<dbReference type="AlphaFoldDB" id="A0A0V1I7X1"/>
<protein>
    <recommendedName>
        <fullName evidence="3">CCHC-type domain-containing protein</fullName>
    </recommendedName>
</protein>
<dbReference type="InterPro" id="IPR036875">
    <property type="entry name" value="Znf_CCHC_sf"/>
</dbReference>
<evidence type="ECO:0000256" key="1">
    <source>
        <dbReference type="PROSITE-ProRule" id="PRU00047"/>
    </source>
</evidence>
<gene>
    <name evidence="4" type="ORF">T4B_12085</name>
</gene>
<name>A0A0V1I7X1_TRIPS</name>
<evidence type="ECO:0000259" key="3">
    <source>
        <dbReference type="PROSITE" id="PS50158"/>
    </source>
</evidence>
<dbReference type="EMBL" id="JYDS01000285">
    <property type="protein sequence ID" value="KRZ18532.1"/>
    <property type="molecule type" value="Genomic_DNA"/>
</dbReference>
<accession>A0A0V1I7X1</accession>
<dbReference type="Pfam" id="PF00098">
    <property type="entry name" value="zf-CCHC"/>
    <property type="match status" value="1"/>
</dbReference>
<keyword evidence="1" id="KW-0863">Zinc-finger</keyword>
<feature type="region of interest" description="Disordered" evidence="2">
    <location>
        <begin position="260"/>
        <end position="281"/>
    </location>
</feature>
<dbReference type="SUPFAM" id="SSF57756">
    <property type="entry name" value="Retrovirus zinc finger-like domains"/>
    <property type="match status" value="1"/>
</dbReference>
<dbReference type="Proteomes" id="UP000054805">
    <property type="component" value="Unassembled WGS sequence"/>
</dbReference>
<dbReference type="InterPro" id="IPR001878">
    <property type="entry name" value="Znf_CCHC"/>
</dbReference>
<dbReference type="GO" id="GO:0008270">
    <property type="term" value="F:zinc ion binding"/>
    <property type="evidence" value="ECO:0007669"/>
    <property type="project" value="UniProtKB-KW"/>
</dbReference>
<feature type="domain" description="CCHC-type" evidence="3">
    <location>
        <begin position="235"/>
        <end position="250"/>
    </location>
</feature>
<dbReference type="SMART" id="SM00343">
    <property type="entry name" value="ZnF_C2HC"/>
    <property type="match status" value="1"/>
</dbReference>
<evidence type="ECO:0000313" key="4">
    <source>
        <dbReference type="EMBL" id="KRZ18532.1"/>
    </source>
</evidence>
<proteinExistence type="predicted"/>
<keyword evidence="1" id="KW-0862">Zinc</keyword>
<reference evidence="4 5" key="1">
    <citation type="submission" date="2015-01" db="EMBL/GenBank/DDBJ databases">
        <title>Evolution of Trichinella species and genotypes.</title>
        <authorList>
            <person name="Korhonen P.K."/>
            <person name="Edoardo P."/>
            <person name="Giuseppe L.R."/>
            <person name="Gasser R.B."/>
        </authorList>
    </citation>
    <scope>NUCLEOTIDE SEQUENCE [LARGE SCALE GENOMIC DNA]</scope>
    <source>
        <strain evidence="4">ISS588</strain>
    </source>
</reference>
<keyword evidence="1" id="KW-0479">Metal-binding</keyword>
<evidence type="ECO:0000313" key="5">
    <source>
        <dbReference type="Proteomes" id="UP000054805"/>
    </source>
</evidence>
<keyword evidence="5" id="KW-1185">Reference proteome</keyword>
<dbReference type="Gene3D" id="4.10.60.10">
    <property type="entry name" value="Zinc finger, CCHC-type"/>
    <property type="match status" value="1"/>
</dbReference>
<dbReference type="PROSITE" id="PS50158">
    <property type="entry name" value="ZF_CCHC"/>
    <property type="match status" value="1"/>
</dbReference>
<dbReference type="GO" id="GO:0003676">
    <property type="term" value="F:nucleic acid binding"/>
    <property type="evidence" value="ECO:0007669"/>
    <property type="project" value="InterPro"/>
</dbReference>
<organism evidence="4 5">
    <name type="scientific">Trichinella pseudospiralis</name>
    <name type="common">Parasitic roundworm</name>
    <dbReference type="NCBI Taxonomy" id="6337"/>
    <lineage>
        <taxon>Eukaryota</taxon>
        <taxon>Metazoa</taxon>
        <taxon>Ecdysozoa</taxon>
        <taxon>Nematoda</taxon>
        <taxon>Enoplea</taxon>
        <taxon>Dorylaimia</taxon>
        <taxon>Trichinellida</taxon>
        <taxon>Trichinellidae</taxon>
        <taxon>Trichinella</taxon>
    </lineage>
</organism>